<evidence type="ECO:0008006" key="2">
    <source>
        <dbReference type="Google" id="ProtNLM"/>
    </source>
</evidence>
<dbReference type="AlphaFoldDB" id="A0A6J4IVC1"/>
<organism evidence="1">
    <name type="scientific">uncultured Acidimicrobiales bacterium</name>
    <dbReference type="NCBI Taxonomy" id="310071"/>
    <lineage>
        <taxon>Bacteria</taxon>
        <taxon>Bacillati</taxon>
        <taxon>Actinomycetota</taxon>
        <taxon>Acidimicrobiia</taxon>
        <taxon>Acidimicrobiales</taxon>
        <taxon>environmental samples</taxon>
    </lineage>
</organism>
<accession>A0A6J4IVC1</accession>
<gene>
    <name evidence="1" type="ORF">AVDCRST_MAG20-2716</name>
</gene>
<dbReference type="EMBL" id="CADCSY010000127">
    <property type="protein sequence ID" value="CAA9261251.1"/>
    <property type="molecule type" value="Genomic_DNA"/>
</dbReference>
<protein>
    <recommendedName>
        <fullName evidence="2">Spore_germination_protein_CgeB</fullName>
    </recommendedName>
</protein>
<proteinExistence type="predicted"/>
<name>A0A6J4IVC1_9ACTN</name>
<evidence type="ECO:0000313" key="1">
    <source>
        <dbReference type="EMBL" id="CAA9261251.1"/>
    </source>
</evidence>
<sequence length="380" mass="40287">MTEPLSILVSGMVAGDPGQGGAAWAVLQWVLGLRRLGHRVVLVEPVDRAKLAGSPLADSAQGRYFELVTSAFDLEAGLVVSGGTETVGLPYGAIVAAAAGADLLVNVAGMLTDPELLEAPRRRAYLDLDPAFTQLWHEVEGIDMRLAGHERFVTVGLRIGQADCAVPTCGVAWRPTPPIVSLPDWGGPRPLVHDAFTTVGSWRSYGSISHEGVHHGQRAHSMRALDALPELVDERFEVALSIHPDETGDLERLRRHGWVLVDPAEVAATPEGYRSFVGGSKAEIGVAKSGYVLSRCGWFSDRSACYLASGRPVVAQETGFSADLPVGAGLLSYRDVDEAAAAVGTVAADYALHAAAARRFAEDHLAAARVLPPLLDELLS</sequence>
<reference evidence="1" key="1">
    <citation type="submission" date="2020-02" db="EMBL/GenBank/DDBJ databases">
        <authorList>
            <person name="Meier V. D."/>
        </authorList>
    </citation>
    <scope>NUCLEOTIDE SEQUENCE</scope>
    <source>
        <strain evidence="1">AVDCRST_MAG20</strain>
    </source>
</reference>